<accession>A0A430B642</accession>
<dbReference type="FunFam" id="3.40.50.300:FF:000224">
    <property type="entry name" value="Energy-coupling factor transporter ATP-binding protein EcfA"/>
    <property type="match status" value="1"/>
</dbReference>
<evidence type="ECO:0000256" key="5">
    <source>
        <dbReference type="ARBA" id="ARBA00022737"/>
    </source>
</evidence>
<keyword evidence="8" id="KW-1278">Translocase</keyword>
<gene>
    <name evidence="12" type="ORF">CBF29_01410</name>
</gene>
<evidence type="ECO:0000256" key="2">
    <source>
        <dbReference type="ARBA" id="ARBA00005417"/>
    </source>
</evidence>
<evidence type="ECO:0000313" key="12">
    <source>
        <dbReference type="EMBL" id="RSU15757.1"/>
    </source>
</evidence>
<dbReference type="GO" id="GO:0042626">
    <property type="term" value="F:ATPase-coupled transmembrane transporter activity"/>
    <property type="evidence" value="ECO:0007669"/>
    <property type="project" value="TreeGrafter"/>
</dbReference>
<dbReference type="PANTHER" id="PTHR43553:SF26">
    <property type="entry name" value="ABC TRANSPORTER ATP-BINDING PROTEIN BC_2655-RELATED"/>
    <property type="match status" value="1"/>
</dbReference>
<keyword evidence="4" id="KW-1003">Cell membrane</keyword>
<dbReference type="PROSITE" id="PS50893">
    <property type="entry name" value="ABC_TRANSPORTER_2"/>
    <property type="match status" value="2"/>
</dbReference>
<dbReference type="GO" id="GO:0005524">
    <property type="term" value="F:ATP binding"/>
    <property type="evidence" value="ECO:0007669"/>
    <property type="project" value="UniProtKB-KW"/>
</dbReference>
<dbReference type="OrthoDB" id="501320at2"/>
<keyword evidence="3" id="KW-0813">Transport</keyword>
<sequence>MNPIIEFNNVTFQYHSQAEPTLKDINVAIYPGEKILVIGPSGSGKSTFAHCINGLIPHIYSGNIQGNVLINGKQVLKENIADLSFDVGTVLQDTDGQFVGLTVAEDIAFSLENENVEQSVMKQKVNQFADIVGLSHHLSHRPQDLSGGQKQRVSMAGVLIDEVPVLLLDEPLANLDPESGQYAITLVDDICRSNQTTAVIIEHRLEDVLHRPIDRIIVFDDGTIVSDTTPEKLLKSDLLEKIGIREPLYVTAMKYAKINMADAQHLEDLNKVNSPDLKEKMTQWHESIPEQPFIKKEDTLLSLKHIDFQYTKHGKQVLNDLSLDIHKGEIFSIVGKNGSGKSTLCKSICGFVTPQQGAMTWKGQDFTTFSIKERADNIGFVMQNPNQMISKKMIREEVGLGLVLRGVSEEKINKKVDETLKVCGLYPFRNWPISALSYGQKKRVTIASILVLEPELILLDEPTAGQDLRHYTEMMQFLKKLNKQGLTIGMVTHDMHLMLEYAERTIVIDEGAVVADTSPVDVLTDHDIVKQASLKETSLFLFAEKIGLKEPVTFVNKFIAYDKEARLQ</sequence>
<evidence type="ECO:0000256" key="7">
    <source>
        <dbReference type="ARBA" id="ARBA00022840"/>
    </source>
</evidence>
<evidence type="ECO:0000256" key="3">
    <source>
        <dbReference type="ARBA" id="ARBA00022448"/>
    </source>
</evidence>
<keyword evidence="7 12" id="KW-0067">ATP-binding</keyword>
<evidence type="ECO:0000256" key="9">
    <source>
        <dbReference type="ARBA" id="ARBA00023136"/>
    </source>
</evidence>
<dbReference type="InterPro" id="IPR015856">
    <property type="entry name" value="ABC_transpr_CbiO/EcfA_su"/>
</dbReference>
<dbReference type="InterPro" id="IPR017871">
    <property type="entry name" value="ABC_transporter-like_CS"/>
</dbReference>
<dbReference type="FunFam" id="3.40.50.300:FF:001422">
    <property type="entry name" value="Cobalt ABC transporter ATP-binding protein"/>
    <property type="match status" value="1"/>
</dbReference>
<keyword evidence="13" id="KW-1185">Reference proteome</keyword>
<dbReference type="InterPro" id="IPR003593">
    <property type="entry name" value="AAA+_ATPase"/>
</dbReference>
<dbReference type="Gene3D" id="3.40.50.300">
    <property type="entry name" value="P-loop containing nucleotide triphosphate hydrolases"/>
    <property type="match status" value="2"/>
</dbReference>
<proteinExistence type="inferred from homology"/>
<dbReference type="GO" id="GO:0016887">
    <property type="term" value="F:ATP hydrolysis activity"/>
    <property type="evidence" value="ECO:0007669"/>
    <property type="project" value="InterPro"/>
</dbReference>
<comment type="function">
    <text evidence="10">Probably part of an ABC transporter complex. Responsible for energy coupling to the transport system.</text>
</comment>
<evidence type="ECO:0000256" key="4">
    <source>
        <dbReference type="ARBA" id="ARBA00022475"/>
    </source>
</evidence>
<evidence type="ECO:0000256" key="6">
    <source>
        <dbReference type="ARBA" id="ARBA00022741"/>
    </source>
</evidence>
<dbReference type="Pfam" id="PF12558">
    <property type="entry name" value="DUF3744"/>
    <property type="match status" value="1"/>
</dbReference>
<reference evidence="12 13" key="1">
    <citation type="submission" date="2017-05" db="EMBL/GenBank/DDBJ databases">
        <title>Vagococcus spp. assemblies.</title>
        <authorList>
            <person name="Gulvik C.A."/>
        </authorList>
    </citation>
    <scope>NUCLEOTIDE SEQUENCE [LARGE SCALE GENOMIC DNA]</scope>
    <source>
        <strain evidence="12 13">CCUG 51432</strain>
    </source>
</reference>
<keyword evidence="9" id="KW-0472">Membrane</keyword>
<evidence type="ECO:0000313" key="13">
    <source>
        <dbReference type="Proteomes" id="UP000287605"/>
    </source>
</evidence>
<dbReference type="NCBIfam" id="NF010167">
    <property type="entry name" value="PRK13648.1"/>
    <property type="match status" value="2"/>
</dbReference>
<comment type="subcellular location">
    <subcellularLocation>
        <location evidence="1">Cell membrane</location>
        <topology evidence="1">Peripheral membrane protein</topology>
    </subcellularLocation>
</comment>
<name>A0A430B642_9ENTE</name>
<dbReference type="Proteomes" id="UP000287605">
    <property type="component" value="Unassembled WGS sequence"/>
</dbReference>
<keyword evidence="5" id="KW-0677">Repeat</keyword>
<dbReference type="PROSITE" id="PS00211">
    <property type="entry name" value="ABC_TRANSPORTER_1"/>
    <property type="match status" value="2"/>
</dbReference>
<evidence type="ECO:0000256" key="8">
    <source>
        <dbReference type="ARBA" id="ARBA00022967"/>
    </source>
</evidence>
<evidence type="ECO:0000259" key="11">
    <source>
        <dbReference type="PROSITE" id="PS50893"/>
    </source>
</evidence>
<dbReference type="InterPro" id="IPR022216">
    <property type="entry name" value="ABC_Co_transporter"/>
</dbReference>
<feature type="domain" description="ABC transporter" evidence="11">
    <location>
        <begin position="5"/>
        <end position="246"/>
    </location>
</feature>
<dbReference type="SMART" id="SM00382">
    <property type="entry name" value="AAA"/>
    <property type="match status" value="2"/>
</dbReference>
<keyword evidence="6" id="KW-0547">Nucleotide-binding</keyword>
<dbReference type="InterPro" id="IPR027417">
    <property type="entry name" value="P-loop_NTPase"/>
</dbReference>
<dbReference type="AlphaFoldDB" id="A0A430B642"/>
<dbReference type="Pfam" id="PF00005">
    <property type="entry name" value="ABC_tran"/>
    <property type="match status" value="2"/>
</dbReference>
<dbReference type="EMBL" id="NGKA01000001">
    <property type="protein sequence ID" value="RSU15757.1"/>
    <property type="molecule type" value="Genomic_DNA"/>
</dbReference>
<organism evidence="12 13">
    <name type="scientific">Vagococcus elongatus</name>
    <dbReference type="NCBI Taxonomy" id="180344"/>
    <lineage>
        <taxon>Bacteria</taxon>
        <taxon>Bacillati</taxon>
        <taxon>Bacillota</taxon>
        <taxon>Bacilli</taxon>
        <taxon>Lactobacillales</taxon>
        <taxon>Enterococcaceae</taxon>
        <taxon>Vagococcus</taxon>
    </lineage>
</organism>
<dbReference type="RefSeq" id="WP_126806502.1">
    <property type="nucleotide sequence ID" value="NZ_NGKA01000001.1"/>
</dbReference>
<dbReference type="InterPro" id="IPR050095">
    <property type="entry name" value="ECF_ABC_transporter_ATP-bd"/>
</dbReference>
<dbReference type="InterPro" id="IPR003439">
    <property type="entry name" value="ABC_transporter-like_ATP-bd"/>
</dbReference>
<comment type="similarity">
    <text evidence="2">Belongs to the ABC transporter superfamily.</text>
</comment>
<dbReference type="GO" id="GO:0043190">
    <property type="term" value="C:ATP-binding cassette (ABC) transporter complex"/>
    <property type="evidence" value="ECO:0007669"/>
    <property type="project" value="TreeGrafter"/>
</dbReference>
<evidence type="ECO:0000256" key="1">
    <source>
        <dbReference type="ARBA" id="ARBA00004202"/>
    </source>
</evidence>
<dbReference type="PANTHER" id="PTHR43553">
    <property type="entry name" value="HEAVY METAL TRANSPORTER"/>
    <property type="match status" value="1"/>
</dbReference>
<protein>
    <submittedName>
        <fullName evidence="12">Heme ABC transporter ATP-binding protein</fullName>
    </submittedName>
</protein>
<evidence type="ECO:0000256" key="10">
    <source>
        <dbReference type="ARBA" id="ARBA00025157"/>
    </source>
</evidence>
<comment type="caution">
    <text evidence="12">The sequence shown here is derived from an EMBL/GenBank/DDBJ whole genome shotgun (WGS) entry which is preliminary data.</text>
</comment>
<feature type="domain" description="ABC transporter" evidence="11">
    <location>
        <begin position="303"/>
        <end position="535"/>
    </location>
</feature>
<dbReference type="CDD" id="cd03225">
    <property type="entry name" value="ABC_cobalt_CbiO_domain1"/>
    <property type="match status" value="2"/>
</dbReference>
<dbReference type="SUPFAM" id="SSF52540">
    <property type="entry name" value="P-loop containing nucleoside triphosphate hydrolases"/>
    <property type="match status" value="2"/>
</dbReference>